<dbReference type="PROSITE" id="PS50297">
    <property type="entry name" value="ANK_REP_REGION"/>
    <property type="match status" value="1"/>
</dbReference>
<feature type="region of interest" description="Disordered" evidence="4">
    <location>
        <begin position="114"/>
        <end position="148"/>
    </location>
</feature>
<organism evidence="5">
    <name type="scientific">Ditylum brightwellii</name>
    <dbReference type="NCBI Taxonomy" id="49249"/>
    <lineage>
        <taxon>Eukaryota</taxon>
        <taxon>Sar</taxon>
        <taxon>Stramenopiles</taxon>
        <taxon>Ochrophyta</taxon>
        <taxon>Bacillariophyta</taxon>
        <taxon>Mediophyceae</taxon>
        <taxon>Lithodesmiophycidae</taxon>
        <taxon>Lithodesmiales</taxon>
        <taxon>Lithodesmiaceae</taxon>
        <taxon>Ditylum</taxon>
    </lineage>
</organism>
<dbReference type="InterPro" id="IPR050776">
    <property type="entry name" value="Ank_Repeat/CDKN_Inhibitor"/>
</dbReference>
<dbReference type="InterPro" id="IPR036770">
    <property type="entry name" value="Ankyrin_rpt-contain_sf"/>
</dbReference>
<keyword evidence="1" id="KW-0677">Repeat</keyword>
<keyword evidence="2 3" id="KW-0040">ANK repeat</keyword>
<dbReference type="EMBL" id="HBNS01058880">
    <property type="protein sequence ID" value="CAE4664418.1"/>
    <property type="molecule type" value="Transcribed_RNA"/>
</dbReference>
<name>A0A6V2PNN1_9STRA</name>
<proteinExistence type="predicted"/>
<sequence length="168" mass="17952">MTASFGLGSGSPSKISSVVIDESTAWVAAGEGDLPLLQQAMAQLNLPISAADSNGFTFVHAAASYGQIEALRWILSQQGVNVNAPDTDGDTPLHHCDCATAARVLVEEGNADFGIRNNEGKTAREAKEEELAEQEEEEEDSDDEDATNLKELVHYLRGLEGSNDEEMS</sequence>
<protein>
    <submittedName>
        <fullName evidence="5">Uncharacterized protein</fullName>
    </submittedName>
</protein>
<feature type="compositionally biased region" description="Basic and acidic residues" evidence="4">
    <location>
        <begin position="118"/>
        <end position="129"/>
    </location>
</feature>
<feature type="compositionally biased region" description="Acidic residues" evidence="4">
    <location>
        <begin position="130"/>
        <end position="146"/>
    </location>
</feature>
<dbReference type="PROSITE" id="PS50088">
    <property type="entry name" value="ANK_REPEAT"/>
    <property type="match status" value="1"/>
</dbReference>
<dbReference type="PANTHER" id="PTHR24201">
    <property type="entry name" value="ANK_REP_REGION DOMAIN-CONTAINING PROTEIN"/>
    <property type="match status" value="1"/>
</dbReference>
<dbReference type="Pfam" id="PF12796">
    <property type="entry name" value="Ank_2"/>
    <property type="match status" value="1"/>
</dbReference>
<dbReference type="Gene3D" id="1.25.40.20">
    <property type="entry name" value="Ankyrin repeat-containing domain"/>
    <property type="match status" value="1"/>
</dbReference>
<evidence type="ECO:0000256" key="3">
    <source>
        <dbReference type="PROSITE-ProRule" id="PRU00023"/>
    </source>
</evidence>
<dbReference type="PANTHER" id="PTHR24201:SF16">
    <property type="entry name" value="ANKYRIN-1-LIKE-RELATED"/>
    <property type="match status" value="1"/>
</dbReference>
<dbReference type="InterPro" id="IPR002110">
    <property type="entry name" value="Ankyrin_rpt"/>
</dbReference>
<dbReference type="GO" id="GO:0005634">
    <property type="term" value="C:nucleus"/>
    <property type="evidence" value="ECO:0007669"/>
    <property type="project" value="TreeGrafter"/>
</dbReference>
<feature type="repeat" description="ANK" evidence="3">
    <location>
        <begin position="54"/>
        <end position="87"/>
    </location>
</feature>
<evidence type="ECO:0000256" key="2">
    <source>
        <dbReference type="ARBA" id="ARBA00023043"/>
    </source>
</evidence>
<gene>
    <name evidence="5" type="ORF">DBRI00130_LOCUS42333</name>
</gene>
<evidence type="ECO:0000256" key="1">
    <source>
        <dbReference type="ARBA" id="ARBA00022737"/>
    </source>
</evidence>
<reference evidence="5" key="1">
    <citation type="submission" date="2021-01" db="EMBL/GenBank/DDBJ databases">
        <authorList>
            <person name="Corre E."/>
            <person name="Pelletier E."/>
            <person name="Niang G."/>
            <person name="Scheremetjew M."/>
            <person name="Finn R."/>
            <person name="Kale V."/>
            <person name="Holt S."/>
            <person name="Cochrane G."/>
            <person name="Meng A."/>
            <person name="Brown T."/>
            <person name="Cohen L."/>
        </authorList>
    </citation>
    <scope>NUCLEOTIDE SEQUENCE</scope>
    <source>
        <strain evidence="5">GSO104</strain>
    </source>
</reference>
<evidence type="ECO:0000313" key="5">
    <source>
        <dbReference type="EMBL" id="CAE4664418.1"/>
    </source>
</evidence>
<accession>A0A6V2PNN1</accession>
<evidence type="ECO:0000256" key="4">
    <source>
        <dbReference type="SAM" id="MobiDB-lite"/>
    </source>
</evidence>
<dbReference type="AlphaFoldDB" id="A0A6V2PNN1"/>
<dbReference type="SUPFAM" id="SSF48403">
    <property type="entry name" value="Ankyrin repeat"/>
    <property type="match status" value="1"/>
</dbReference>